<dbReference type="Gene3D" id="3.30.360.10">
    <property type="entry name" value="Dihydrodipicolinate Reductase, domain 2"/>
    <property type="match status" value="1"/>
</dbReference>
<dbReference type="Pfam" id="PF22725">
    <property type="entry name" value="GFO_IDH_MocA_C3"/>
    <property type="match status" value="1"/>
</dbReference>
<dbReference type="InterPro" id="IPR000683">
    <property type="entry name" value="Gfo/Idh/MocA-like_OxRdtase_N"/>
</dbReference>
<protein>
    <submittedName>
        <fullName evidence="3">Gfo/Idh/MocA family oxidoreductase</fullName>
    </submittedName>
</protein>
<dbReference type="PANTHER" id="PTHR43377">
    <property type="entry name" value="BILIVERDIN REDUCTASE A"/>
    <property type="match status" value="1"/>
</dbReference>
<dbReference type="InterPro" id="IPR036291">
    <property type="entry name" value="NAD(P)-bd_dom_sf"/>
</dbReference>
<reference evidence="3 4" key="1">
    <citation type="submission" date="2018-08" db="EMBL/GenBank/DDBJ databases">
        <title>Vibrio harveyi strains pathogenic to white snook Centropomus viridis Lockington (1877) and potential probiotic bacteria.</title>
        <authorList>
            <person name="Soto-Rodriguez S."/>
            <person name="Gomez-Gil B."/>
            <person name="Lozano-Olvera R."/>
        </authorList>
    </citation>
    <scope>NUCLEOTIDE SEQUENCE [LARGE SCALE GENOMIC DNA]</scope>
    <source>
        <strain evidence="3 4">CAIM 1508</strain>
    </source>
</reference>
<dbReference type="PANTHER" id="PTHR43377:SF1">
    <property type="entry name" value="BILIVERDIN REDUCTASE A"/>
    <property type="match status" value="1"/>
</dbReference>
<name>A0A8B3DEJ5_VIBHA</name>
<accession>A0A8B3DEJ5</accession>
<gene>
    <name evidence="3" type="ORF">DS957_014505</name>
</gene>
<comment type="caution">
    <text evidence="3">The sequence shown here is derived from an EMBL/GenBank/DDBJ whole genome shotgun (WGS) entry which is preliminary data.</text>
</comment>
<dbReference type="AlphaFoldDB" id="A0A8B3DEJ5"/>
<feature type="domain" description="GFO/IDH/MocA-like oxidoreductase" evidence="2">
    <location>
        <begin position="129"/>
        <end position="250"/>
    </location>
</feature>
<dbReference type="SUPFAM" id="SSF55347">
    <property type="entry name" value="Glyceraldehyde-3-phosphate dehydrogenase-like, C-terminal domain"/>
    <property type="match status" value="1"/>
</dbReference>
<feature type="domain" description="Gfo/Idh/MocA-like oxidoreductase N-terminal" evidence="1">
    <location>
        <begin position="4"/>
        <end position="118"/>
    </location>
</feature>
<evidence type="ECO:0000313" key="3">
    <source>
        <dbReference type="EMBL" id="RIW11785.1"/>
    </source>
</evidence>
<dbReference type="EMBL" id="QOUW02000051">
    <property type="protein sequence ID" value="RIW11785.1"/>
    <property type="molecule type" value="Genomic_DNA"/>
</dbReference>
<proteinExistence type="predicted"/>
<sequence>MKCVAVIGLGNIATRHRKNLKQLFPDSRLVAMSASGRIPQEAVSDCDVVVGEVNELITHEVELAVVASPAPFHAKHALPLIEANIPVLIEKPLSVSVADSELVQKTADKHGTPVVMGYCLRYLSSAIEFKKLLAQQTVGHIYNVNVEVGQYLPDWRPNKDYRSSVSANAELGGGVLLELSHELDYVQWLFGSLDVKHAILRSGDELSIDVEDCADIVAVCQSTVVNIHLDFLQRKPFRKCRVIGSLGTLEWDLIRNEITLASAKGDELLYSEPDWDKNQMYLRMLTDFISKIEGREHSCIDVAEAKQSVELIQQIRAASH</sequence>
<dbReference type="GO" id="GO:0000166">
    <property type="term" value="F:nucleotide binding"/>
    <property type="evidence" value="ECO:0007669"/>
    <property type="project" value="InterPro"/>
</dbReference>
<organism evidence="3 4">
    <name type="scientific">Vibrio harveyi</name>
    <name type="common">Beneckea harveyi</name>
    <dbReference type="NCBI Taxonomy" id="669"/>
    <lineage>
        <taxon>Bacteria</taxon>
        <taxon>Pseudomonadati</taxon>
        <taxon>Pseudomonadota</taxon>
        <taxon>Gammaproteobacteria</taxon>
        <taxon>Vibrionales</taxon>
        <taxon>Vibrionaceae</taxon>
        <taxon>Vibrio</taxon>
    </lineage>
</organism>
<dbReference type="RefSeq" id="WP_114092374.1">
    <property type="nucleotide sequence ID" value="NZ_QOUW02000051.1"/>
</dbReference>
<evidence type="ECO:0000259" key="2">
    <source>
        <dbReference type="Pfam" id="PF22725"/>
    </source>
</evidence>
<evidence type="ECO:0000313" key="4">
    <source>
        <dbReference type="Proteomes" id="UP000253437"/>
    </source>
</evidence>
<dbReference type="Proteomes" id="UP000253437">
    <property type="component" value="Unassembled WGS sequence"/>
</dbReference>
<dbReference type="Pfam" id="PF01408">
    <property type="entry name" value="GFO_IDH_MocA"/>
    <property type="match status" value="1"/>
</dbReference>
<dbReference type="SUPFAM" id="SSF51735">
    <property type="entry name" value="NAD(P)-binding Rossmann-fold domains"/>
    <property type="match status" value="1"/>
</dbReference>
<evidence type="ECO:0000259" key="1">
    <source>
        <dbReference type="Pfam" id="PF01408"/>
    </source>
</evidence>
<dbReference type="Gene3D" id="3.40.50.720">
    <property type="entry name" value="NAD(P)-binding Rossmann-like Domain"/>
    <property type="match status" value="1"/>
</dbReference>
<dbReference type="InterPro" id="IPR051450">
    <property type="entry name" value="Gfo/Idh/MocA_Oxidoreductases"/>
</dbReference>
<dbReference type="InterPro" id="IPR055170">
    <property type="entry name" value="GFO_IDH_MocA-like_dom"/>
</dbReference>